<protein>
    <submittedName>
        <fullName evidence="1">Uncharacterized protein</fullName>
    </submittedName>
</protein>
<dbReference type="Gene3D" id="3.30.310.10">
    <property type="entry name" value="TATA-Binding Protein"/>
    <property type="match status" value="1"/>
</dbReference>
<evidence type="ECO:0000313" key="1">
    <source>
        <dbReference type="EMBL" id="QHT86071.1"/>
    </source>
</evidence>
<name>A0A6C0HZ89_9ZZZZ</name>
<dbReference type="AlphaFoldDB" id="A0A6C0HZ89"/>
<dbReference type="SUPFAM" id="SSF55945">
    <property type="entry name" value="TATA-box binding protein-like"/>
    <property type="match status" value="1"/>
</dbReference>
<organism evidence="1">
    <name type="scientific">viral metagenome</name>
    <dbReference type="NCBI Taxonomy" id="1070528"/>
    <lineage>
        <taxon>unclassified sequences</taxon>
        <taxon>metagenomes</taxon>
        <taxon>organismal metagenomes</taxon>
    </lineage>
</organism>
<reference evidence="1" key="1">
    <citation type="journal article" date="2020" name="Nature">
        <title>Giant virus diversity and host interactions through global metagenomics.</title>
        <authorList>
            <person name="Schulz F."/>
            <person name="Roux S."/>
            <person name="Paez-Espino D."/>
            <person name="Jungbluth S."/>
            <person name="Walsh D.A."/>
            <person name="Denef V.J."/>
            <person name="McMahon K.D."/>
            <person name="Konstantinidis K.T."/>
            <person name="Eloe-Fadrosh E.A."/>
            <person name="Kyrpides N.C."/>
            <person name="Woyke T."/>
        </authorList>
    </citation>
    <scope>NUCLEOTIDE SEQUENCE</scope>
    <source>
        <strain evidence="1">GVMAG-M-3300023184-184</strain>
    </source>
</reference>
<proteinExistence type="predicted"/>
<dbReference type="InterPro" id="IPR012295">
    <property type="entry name" value="TBP_dom_sf"/>
</dbReference>
<sequence>MATSQIDQEWTQYLLNISNNSSFREPNLSAYTPAKKKIDDIPKIDFDIPILKNTAPICEELYISTKTKVLYLNQEIDINRIFWLLPIIENWRPGSGIIKKQMKIVSNSKEEYDDYRKKLDGIYYFTEHIIKQIDNPTARRIKFKDERKITIGLSKKDIMNCRGKVKNAFYNCFAMILRFKILDEYKEIHVKIFNTGKLEIPGILNNNILDIVKQMILDIIQPHIPNNLVYVDMNKGDENVLINSNFNCGFYINRQKLHSILRGEKYCIESAYDPCSYPGVKCKFYFNNELPYTLEDQKGRIMSQDRGMKMSELDDSKKYTEISFMVFRTGSCLIVGNCSERILRIVFDFIKSILINEYNVISVLNDNTNVKVKKVKLRKKTIIVTGEYFNTNIQKSIEDYNPLQE</sequence>
<accession>A0A6C0HZ89</accession>
<dbReference type="EMBL" id="MN740058">
    <property type="protein sequence ID" value="QHT86071.1"/>
    <property type="molecule type" value="Genomic_DNA"/>
</dbReference>